<comment type="caution">
    <text evidence="1">The sequence shown here is derived from an EMBL/GenBank/DDBJ whole genome shotgun (WGS) entry which is preliminary data.</text>
</comment>
<dbReference type="RefSeq" id="WP_163063734.1">
    <property type="nucleotide sequence ID" value="NZ_JAAGLI010001117.1"/>
</dbReference>
<protein>
    <submittedName>
        <fullName evidence="1">Uncharacterized protein</fullName>
    </submittedName>
</protein>
<evidence type="ECO:0000313" key="1">
    <source>
        <dbReference type="EMBL" id="NEA28992.1"/>
    </source>
</evidence>
<name>A0A6L9QVN2_9ACTN</name>
<reference evidence="1 2" key="1">
    <citation type="submission" date="2020-01" db="EMBL/GenBank/DDBJ databases">
        <title>Insect and environment-associated Actinomycetes.</title>
        <authorList>
            <person name="Currrie C."/>
            <person name="Chevrette M."/>
            <person name="Carlson C."/>
            <person name="Stubbendieck R."/>
            <person name="Wendt-Pienkowski E."/>
        </authorList>
    </citation>
    <scope>NUCLEOTIDE SEQUENCE [LARGE SCALE GENOMIC DNA]</scope>
    <source>
        <strain evidence="1 2">SID10258</strain>
    </source>
</reference>
<gene>
    <name evidence="1" type="ORF">G3I70_41805</name>
</gene>
<evidence type="ECO:0000313" key="2">
    <source>
        <dbReference type="Proteomes" id="UP000475532"/>
    </source>
</evidence>
<dbReference type="AlphaFoldDB" id="A0A6L9QVN2"/>
<proteinExistence type="predicted"/>
<dbReference type="Proteomes" id="UP000475532">
    <property type="component" value="Unassembled WGS sequence"/>
</dbReference>
<dbReference type="EMBL" id="JAAGLI010001117">
    <property type="protein sequence ID" value="NEA28992.1"/>
    <property type="molecule type" value="Genomic_DNA"/>
</dbReference>
<organism evidence="1 2">
    <name type="scientific">Actinomadura bangladeshensis</name>
    <dbReference type="NCBI Taxonomy" id="453573"/>
    <lineage>
        <taxon>Bacteria</taxon>
        <taxon>Bacillati</taxon>
        <taxon>Actinomycetota</taxon>
        <taxon>Actinomycetes</taxon>
        <taxon>Streptosporangiales</taxon>
        <taxon>Thermomonosporaceae</taxon>
        <taxon>Actinomadura</taxon>
    </lineage>
</organism>
<accession>A0A6L9QVN2</accession>
<sequence length="193" mass="20271">MRGDRRGVRRAVAPVLGVVLVLPIAACGNVTASPDLRPSPFPSAKRPLLHRQAAAIRGAVDGLVGAVPAGGRTSREVIRDHEAPCGVHDPDDPEPAPSALLWNHAVRVEHAGTAGAAERDAALKERLRRDGWRLGDDFGTLIAVRGRMYLKILLSASTGTGTLVIDGFSGCVRANGEVAPADPPIQPTARPTR</sequence>